<evidence type="ECO:0000256" key="1">
    <source>
        <dbReference type="SAM" id="Coils"/>
    </source>
</evidence>
<gene>
    <name evidence="2" type="ORF">RFI_36007</name>
</gene>
<feature type="coiled-coil region" evidence="1">
    <location>
        <begin position="29"/>
        <end position="56"/>
    </location>
</feature>
<comment type="caution">
    <text evidence="2">The sequence shown here is derived from an EMBL/GenBank/DDBJ whole genome shotgun (WGS) entry which is preliminary data.</text>
</comment>
<accession>X6LHM0</accession>
<protein>
    <submittedName>
        <fullName evidence="2">Uncharacterized protein</fullName>
    </submittedName>
</protein>
<dbReference type="EMBL" id="ASPP01038323">
    <property type="protein sequence ID" value="ETO01433.1"/>
    <property type="molecule type" value="Genomic_DNA"/>
</dbReference>
<reference evidence="2 3" key="1">
    <citation type="journal article" date="2013" name="Curr. Biol.">
        <title>The Genome of the Foraminiferan Reticulomyxa filosa.</title>
        <authorList>
            <person name="Glockner G."/>
            <person name="Hulsmann N."/>
            <person name="Schleicher M."/>
            <person name="Noegel A.A."/>
            <person name="Eichinger L."/>
            <person name="Gallinger C."/>
            <person name="Pawlowski J."/>
            <person name="Sierra R."/>
            <person name="Euteneuer U."/>
            <person name="Pillet L."/>
            <person name="Moustafa A."/>
            <person name="Platzer M."/>
            <person name="Groth M."/>
            <person name="Szafranski K."/>
            <person name="Schliwa M."/>
        </authorList>
    </citation>
    <scope>NUCLEOTIDE SEQUENCE [LARGE SCALE GENOMIC DNA]</scope>
</reference>
<name>X6LHM0_RETFI</name>
<organism evidence="2 3">
    <name type="scientific">Reticulomyxa filosa</name>
    <dbReference type="NCBI Taxonomy" id="46433"/>
    <lineage>
        <taxon>Eukaryota</taxon>
        <taxon>Sar</taxon>
        <taxon>Rhizaria</taxon>
        <taxon>Retaria</taxon>
        <taxon>Foraminifera</taxon>
        <taxon>Monothalamids</taxon>
        <taxon>Reticulomyxidae</taxon>
        <taxon>Reticulomyxa</taxon>
    </lineage>
</organism>
<proteinExistence type="predicted"/>
<keyword evidence="3" id="KW-1185">Reference proteome</keyword>
<feature type="non-terminal residue" evidence="2">
    <location>
        <position position="69"/>
    </location>
</feature>
<evidence type="ECO:0000313" key="2">
    <source>
        <dbReference type="EMBL" id="ETO01433.1"/>
    </source>
</evidence>
<evidence type="ECO:0000313" key="3">
    <source>
        <dbReference type="Proteomes" id="UP000023152"/>
    </source>
</evidence>
<sequence length="69" mass="8366">MNERKALIKMKELIFEEPLRQVHNCLEWKDLQKTRNDNLKLELADMKENMIESDEAVKKEFENNEPTFK</sequence>
<keyword evidence="1" id="KW-0175">Coiled coil</keyword>
<dbReference type="Proteomes" id="UP000023152">
    <property type="component" value="Unassembled WGS sequence"/>
</dbReference>
<dbReference type="AlphaFoldDB" id="X6LHM0"/>